<organism evidence="1">
    <name type="scientific">Myoviridae sp. ct0mD26</name>
    <dbReference type="NCBI Taxonomy" id="2825015"/>
    <lineage>
        <taxon>Viruses</taxon>
        <taxon>Duplodnaviria</taxon>
        <taxon>Heunggongvirae</taxon>
        <taxon>Uroviricota</taxon>
        <taxon>Caudoviricetes</taxon>
    </lineage>
</organism>
<accession>A0A8S5UEU2</accession>
<protein>
    <submittedName>
        <fullName evidence="1">Uncharacterized protein</fullName>
    </submittedName>
</protein>
<reference evidence="1" key="1">
    <citation type="journal article" date="2021" name="Proc. Natl. Acad. Sci. U.S.A.">
        <title>A Catalog of Tens of Thousands of Viruses from Human Metagenomes Reveals Hidden Associations with Chronic Diseases.</title>
        <authorList>
            <person name="Tisza M.J."/>
            <person name="Buck C.B."/>
        </authorList>
    </citation>
    <scope>NUCLEOTIDE SEQUENCE</scope>
    <source>
        <strain evidence="1">Ct0mD26</strain>
    </source>
</reference>
<sequence length="29" mass="3267">MDTGKKQITSNINSNMCPVCPIIYIKIKI</sequence>
<dbReference type="EMBL" id="BK016077">
    <property type="protein sequence ID" value="DAF92984.1"/>
    <property type="molecule type" value="Genomic_DNA"/>
</dbReference>
<proteinExistence type="predicted"/>
<evidence type="ECO:0000313" key="1">
    <source>
        <dbReference type="EMBL" id="DAF92984.1"/>
    </source>
</evidence>
<name>A0A8S5UEU2_9CAUD</name>